<proteinExistence type="predicted"/>
<dbReference type="AlphaFoldDB" id="A0A6C0C049"/>
<feature type="transmembrane region" description="Helical" evidence="1">
    <location>
        <begin position="323"/>
        <end position="342"/>
    </location>
</feature>
<accession>A0A6C0C049</accession>
<organism evidence="2">
    <name type="scientific">viral metagenome</name>
    <dbReference type="NCBI Taxonomy" id="1070528"/>
    <lineage>
        <taxon>unclassified sequences</taxon>
        <taxon>metagenomes</taxon>
        <taxon>organismal metagenomes</taxon>
    </lineage>
</organism>
<evidence type="ECO:0000313" key="2">
    <source>
        <dbReference type="EMBL" id="QHS98025.1"/>
    </source>
</evidence>
<protein>
    <submittedName>
        <fullName evidence="2">Uncharacterized protein</fullName>
    </submittedName>
</protein>
<keyword evidence="1" id="KW-1133">Transmembrane helix</keyword>
<evidence type="ECO:0000256" key="1">
    <source>
        <dbReference type="SAM" id="Phobius"/>
    </source>
</evidence>
<feature type="transmembrane region" description="Helical" evidence="1">
    <location>
        <begin position="442"/>
        <end position="465"/>
    </location>
</feature>
<keyword evidence="1" id="KW-0812">Transmembrane</keyword>
<feature type="transmembrane region" description="Helical" evidence="1">
    <location>
        <begin position="256"/>
        <end position="278"/>
    </location>
</feature>
<keyword evidence="1" id="KW-0472">Membrane</keyword>
<dbReference type="EMBL" id="MN739312">
    <property type="protein sequence ID" value="QHS98025.1"/>
    <property type="molecule type" value="Genomic_DNA"/>
</dbReference>
<feature type="transmembrane region" description="Helical" evidence="1">
    <location>
        <begin position="354"/>
        <end position="373"/>
    </location>
</feature>
<feature type="transmembrane region" description="Helical" evidence="1">
    <location>
        <begin position="485"/>
        <end position="504"/>
    </location>
</feature>
<sequence length="510" mass="56645">MSNKFNLDNQLLGEGEEFIAYDYYDMPTASADSNTQSIGLKPGVNPNLVFDNIDWIAEKVIFTDRLHQISNADYDGRPYEMIIVHKSIVNSSKKLAVCIPLDDVGDDTPALRNVIHDLYQDITTSTNTNKREINTIMNESKVIYYKKTLVSGDDTTFGQSGDNLTILVMAKPVQFYLNPQASINTPTTFTPITPSSNQIDYAYSVIPAGSVKKISPENIYIDCKPTGESKETIATYNVPINSEYTANASRLSFQEMVIQSMIFFALLGISYIIVPIGFKSFGFQKKVDSIINAINVNDQDKEFPQGEENIKKTFESEITTNSALVYLGMLGIVGLFMPLFTIGTSLNDPVMTSTALYIVMFVALSIFSIYIQFQNKDYRTVQTSDKNGTKQAYEMFDFRSNETHSTVFDSAVGLGTYFSQAASIYRDTLTTMFMDAIDTSPAAIIALCIFVFLYTFSQFETLAGAGENPLYLYKNAKNDADKSGVGIYFGFLLWSLIGGSYSLLKHAGIA</sequence>
<name>A0A6C0C049_9ZZZZ</name>
<reference evidence="2" key="1">
    <citation type="journal article" date="2020" name="Nature">
        <title>Giant virus diversity and host interactions through global metagenomics.</title>
        <authorList>
            <person name="Schulz F."/>
            <person name="Roux S."/>
            <person name="Paez-Espino D."/>
            <person name="Jungbluth S."/>
            <person name="Walsh D.A."/>
            <person name="Denef V.J."/>
            <person name="McMahon K.D."/>
            <person name="Konstantinidis K.T."/>
            <person name="Eloe-Fadrosh E.A."/>
            <person name="Kyrpides N.C."/>
            <person name="Woyke T."/>
        </authorList>
    </citation>
    <scope>NUCLEOTIDE SEQUENCE</scope>
    <source>
        <strain evidence="2">GVMAG-M-3300020182-84</strain>
    </source>
</reference>